<name>A0A1H6FJ63_THEAL</name>
<evidence type="ECO:0000259" key="7">
    <source>
        <dbReference type="PROSITE" id="PS50905"/>
    </source>
</evidence>
<dbReference type="PANTHER" id="PTHR11431:SF127">
    <property type="entry name" value="BACTERIAL NON-HEME FERRITIN"/>
    <property type="match status" value="1"/>
</dbReference>
<feature type="binding site" evidence="5">
    <location>
        <position position="53"/>
    </location>
    <ligand>
        <name>Fe cation</name>
        <dbReference type="ChEBI" id="CHEBI:24875"/>
        <label>1</label>
    </ligand>
</feature>
<organism evidence="8 9">
    <name type="scientific">Thermoleophilum album</name>
    <dbReference type="NCBI Taxonomy" id="29539"/>
    <lineage>
        <taxon>Bacteria</taxon>
        <taxon>Bacillati</taxon>
        <taxon>Actinomycetota</taxon>
        <taxon>Thermoleophilia</taxon>
        <taxon>Thermoleophilales</taxon>
        <taxon>Thermoleophilaceae</taxon>
        <taxon>Thermoleophilum</taxon>
    </lineage>
</organism>
<dbReference type="GO" id="GO:0008198">
    <property type="term" value="F:ferrous iron binding"/>
    <property type="evidence" value="ECO:0007669"/>
    <property type="project" value="TreeGrafter"/>
</dbReference>
<dbReference type="GO" id="GO:0008199">
    <property type="term" value="F:ferric iron binding"/>
    <property type="evidence" value="ECO:0007669"/>
    <property type="project" value="InterPro"/>
</dbReference>
<evidence type="ECO:0000256" key="2">
    <source>
        <dbReference type="ARBA" id="ARBA00022723"/>
    </source>
</evidence>
<dbReference type="PROSITE" id="PS50905">
    <property type="entry name" value="FERRITIN_LIKE"/>
    <property type="match status" value="1"/>
</dbReference>
<dbReference type="GO" id="GO:0005829">
    <property type="term" value="C:cytosol"/>
    <property type="evidence" value="ECO:0007669"/>
    <property type="project" value="TreeGrafter"/>
</dbReference>
<feature type="binding site" evidence="5">
    <location>
        <position position="127"/>
    </location>
    <ligand>
        <name>Fe cation</name>
        <dbReference type="ChEBI" id="CHEBI:24875"/>
        <label>1</label>
    </ligand>
</feature>
<dbReference type="InterPro" id="IPR009040">
    <property type="entry name" value="Ferritin-like_diiron"/>
</dbReference>
<evidence type="ECO:0000313" key="8">
    <source>
        <dbReference type="EMBL" id="SEH10240.1"/>
    </source>
</evidence>
<dbReference type="OrthoDB" id="9801481at2"/>
<dbReference type="InterPro" id="IPR012347">
    <property type="entry name" value="Ferritin-like"/>
</dbReference>
<feature type="binding site" evidence="5">
    <location>
        <position position="94"/>
    </location>
    <ligand>
        <name>Fe cation</name>
        <dbReference type="ChEBI" id="CHEBI:24875"/>
        <label>1</label>
    </ligand>
</feature>
<feature type="binding site" evidence="5">
    <location>
        <position position="50"/>
    </location>
    <ligand>
        <name>Fe cation</name>
        <dbReference type="ChEBI" id="CHEBI:24875"/>
        <label>1</label>
    </ligand>
</feature>
<dbReference type="EMBL" id="FNWJ01000001">
    <property type="protein sequence ID" value="SEH10240.1"/>
    <property type="molecule type" value="Genomic_DNA"/>
</dbReference>
<dbReference type="Pfam" id="PF00210">
    <property type="entry name" value="Ferritin"/>
    <property type="match status" value="1"/>
</dbReference>
<evidence type="ECO:0000256" key="6">
    <source>
        <dbReference type="RuleBase" id="RU361145"/>
    </source>
</evidence>
<evidence type="ECO:0000256" key="4">
    <source>
        <dbReference type="ARBA" id="ARBA00023004"/>
    </source>
</evidence>
<gene>
    <name evidence="8" type="ORF">SAMN02745716_0087</name>
</gene>
<keyword evidence="2 5" id="KW-0479">Metal-binding</keyword>
<dbReference type="Proteomes" id="UP000222056">
    <property type="component" value="Unassembled WGS sequence"/>
</dbReference>
<sequence>MPSERFVEALNEQIAREFAAAQQYTAIGAWYDSQTLPRLAAFFNEQAEEERGHARKMIRYLLDTGAPVRIGAVPAPRCDFSDHVEPIRTGLEQERQNTVAISKLFEIARETRDHASEVFMHWFISEQVEEERVMGDLLQVAERVRDFPMALEEFLAREGENLRDEE</sequence>
<dbReference type="GO" id="GO:0006879">
    <property type="term" value="P:intracellular iron ion homeostasis"/>
    <property type="evidence" value="ECO:0007669"/>
    <property type="project" value="UniProtKB-KW"/>
</dbReference>
<keyword evidence="1 6" id="KW-0409">Iron storage</keyword>
<feature type="domain" description="Ferritin-like diiron" evidence="7">
    <location>
        <begin position="1"/>
        <end position="145"/>
    </location>
</feature>
<dbReference type="GO" id="GO:0004322">
    <property type="term" value="F:ferroxidase activity"/>
    <property type="evidence" value="ECO:0007669"/>
    <property type="project" value="TreeGrafter"/>
</dbReference>
<reference evidence="9" key="1">
    <citation type="submission" date="2016-10" db="EMBL/GenBank/DDBJ databases">
        <authorList>
            <person name="Varghese N."/>
            <person name="Submissions S."/>
        </authorList>
    </citation>
    <scope>NUCLEOTIDE SEQUENCE [LARGE SCALE GENOMIC DNA]</scope>
    <source>
        <strain evidence="9">ATCC 35263</strain>
    </source>
</reference>
<evidence type="ECO:0000256" key="5">
    <source>
        <dbReference type="PIRSR" id="PIRSR601519-1"/>
    </source>
</evidence>
<dbReference type="InterPro" id="IPR001519">
    <property type="entry name" value="Ferritin"/>
</dbReference>
<dbReference type="GO" id="GO:0006826">
    <property type="term" value="P:iron ion transport"/>
    <property type="evidence" value="ECO:0007669"/>
    <property type="project" value="InterPro"/>
</dbReference>
<evidence type="ECO:0000256" key="3">
    <source>
        <dbReference type="ARBA" id="ARBA00023002"/>
    </source>
</evidence>
<dbReference type="InterPro" id="IPR008331">
    <property type="entry name" value="Ferritin_DPS_dom"/>
</dbReference>
<accession>A0A1H6FJ63</accession>
<evidence type="ECO:0000256" key="1">
    <source>
        <dbReference type="ARBA" id="ARBA00022434"/>
    </source>
</evidence>
<keyword evidence="4 5" id="KW-0408">Iron</keyword>
<dbReference type="Gene3D" id="1.20.1260.10">
    <property type="match status" value="1"/>
</dbReference>
<dbReference type="InterPro" id="IPR041719">
    <property type="entry name" value="Ferritin_prok"/>
</dbReference>
<feature type="binding site" evidence="5">
    <location>
        <position position="17"/>
    </location>
    <ligand>
        <name>Fe cation</name>
        <dbReference type="ChEBI" id="CHEBI:24875"/>
        <label>1</label>
    </ligand>
</feature>
<dbReference type="CDD" id="cd01055">
    <property type="entry name" value="Nonheme_Ferritin"/>
    <property type="match status" value="1"/>
</dbReference>
<dbReference type="PANTHER" id="PTHR11431">
    <property type="entry name" value="FERRITIN"/>
    <property type="match status" value="1"/>
</dbReference>
<dbReference type="AlphaFoldDB" id="A0A1H6FJ63"/>
<dbReference type="STRING" id="29539.SAMN02745716_0087"/>
<dbReference type="RefSeq" id="WP_093115206.1">
    <property type="nucleotide sequence ID" value="NZ_FNWJ01000001.1"/>
</dbReference>
<protein>
    <recommendedName>
        <fullName evidence="6">Ferritin</fullName>
    </recommendedName>
</protein>
<keyword evidence="3" id="KW-0560">Oxidoreductase</keyword>
<dbReference type="InterPro" id="IPR009078">
    <property type="entry name" value="Ferritin-like_SF"/>
</dbReference>
<evidence type="ECO:0000313" key="9">
    <source>
        <dbReference type="Proteomes" id="UP000222056"/>
    </source>
</evidence>
<keyword evidence="9" id="KW-1185">Reference proteome</keyword>
<dbReference type="SUPFAM" id="SSF47240">
    <property type="entry name" value="Ferritin-like"/>
    <property type="match status" value="1"/>
</dbReference>
<proteinExistence type="predicted"/>